<dbReference type="FunFam" id="3.40.390.10:FF:000074">
    <property type="entry name" value="Metalloprotease"/>
    <property type="match status" value="1"/>
</dbReference>
<dbReference type="InterPro" id="IPR024080">
    <property type="entry name" value="Neurolysin/TOP_N"/>
</dbReference>
<dbReference type="Gene3D" id="1.10.1370.10">
    <property type="entry name" value="Neurolysin, domain 3"/>
    <property type="match status" value="1"/>
</dbReference>
<comment type="caution">
    <text evidence="9">The sequence shown here is derived from an EMBL/GenBank/DDBJ whole genome shotgun (WGS) entry which is preliminary data.</text>
</comment>
<dbReference type="InterPro" id="IPR024077">
    <property type="entry name" value="Neurolysin/TOP_dom2"/>
</dbReference>
<dbReference type="GO" id="GO:0004222">
    <property type="term" value="F:metalloendopeptidase activity"/>
    <property type="evidence" value="ECO:0007669"/>
    <property type="project" value="InterPro"/>
</dbReference>
<keyword evidence="10" id="KW-1185">Reference proteome</keyword>
<dbReference type="InterPro" id="IPR024079">
    <property type="entry name" value="MetalloPept_cat_dom_sf"/>
</dbReference>
<sequence>MNHAQASVRRPPQPPLNFAALADPTSVLQTSNELCENLQQVVGKLVSTVTPANATFNNVLRHLLQHENEMQLTSNLITMIALVAPDTALRNAAAEASDKISHCMIDCKASNTDLFRLLDAVYQRQKDDHTLDSESRKALVEERRSYVRKGMDLAGEGAGADAGAGAGGGAGSGCTPVGDIARRLRSIESEFIKNLDEKPHCIWLTRAELAGIPEDALSGLETGTGELDGKLRLDLNGMQARWMLTVASSPATRQKIYLESRRVARENVSLFHEAIRLRHQSAQLLGYPSHTAFKVEVTMAKTPAVVMDLLDGVRDLVIRQLRGDLEKLLQLKKRDPAAQSRPNGDVILWSDVPYYSRIYEEQNYSVDQAQIAEYFPLYETVSKMLTLFGNLFGFVFIELTKRETNSSTDLVEQGLIWHPDVMLYSVWDDEQEGGELAGYLYLDLHPRPGKCGGAQCRPLQLGFERPRGQRHYPSTVLLTNFTKPTSGNPSLLQHSDVVLLFHELGHGVHDLSGRCKYSRFHGAETVMDFSEAPSQMLENWCWDATALKHLSGHYQTGETLPDDVIASLLRTRVVLPAVKLMPQLRMTLFDTVVHSTAPSAEQIDVGEIYAECDNLGGITSVGDEYGYATYRHLFAGSDAGMYSYLWSKVLAMDMFDTVFKKDPLDDKAGRRYRHMVLEKGGSQDEMETLVQFLGRRPTSEAFYKSLGLD</sequence>
<reference evidence="9" key="1">
    <citation type="submission" date="2023-06" db="EMBL/GenBank/DDBJ databases">
        <title>Genome-scale phylogeny and comparative genomics of the fungal order Sordariales.</title>
        <authorList>
            <consortium name="Lawrence Berkeley National Laboratory"/>
            <person name="Hensen N."/>
            <person name="Bonometti L."/>
            <person name="Westerberg I."/>
            <person name="Brannstrom I.O."/>
            <person name="Guillou S."/>
            <person name="Cros-Aarteil S."/>
            <person name="Calhoun S."/>
            <person name="Haridas S."/>
            <person name="Kuo A."/>
            <person name="Mondo S."/>
            <person name="Pangilinan J."/>
            <person name="Riley R."/>
            <person name="Labutti K."/>
            <person name="Andreopoulos B."/>
            <person name="Lipzen A."/>
            <person name="Chen C."/>
            <person name="Yanf M."/>
            <person name="Daum C."/>
            <person name="Ng V."/>
            <person name="Clum A."/>
            <person name="Steindorff A."/>
            <person name="Ohm R."/>
            <person name="Martin F."/>
            <person name="Silar P."/>
            <person name="Natvig D."/>
            <person name="Lalanne C."/>
            <person name="Gautier V."/>
            <person name="Ament-Velasquez S.L."/>
            <person name="Kruys A."/>
            <person name="Hutchinson M.I."/>
            <person name="Powell A.J."/>
            <person name="Barry K."/>
            <person name="Miller A.N."/>
            <person name="Grigoriev I.V."/>
            <person name="Debuchy R."/>
            <person name="Gladieux P."/>
            <person name="Thoren M.H."/>
            <person name="Johannesson H."/>
        </authorList>
    </citation>
    <scope>NUCLEOTIDE SEQUENCE</scope>
    <source>
        <strain evidence="9">8032-3</strain>
    </source>
</reference>
<accession>A0AAJ0BU36</accession>
<evidence type="ECO:0000256" key="1">
    <source>
        <dbReference type="ARBA" id="ARBA00006040"/>
    </source>
</evidence>
<evidence type="ECO:0000313" key="10">
    <source>
        <dbReference type="Proteomes" id="UP001244011"/>
    </source>
</evidence>
<dbReference type="CDD" id="cd06455">
    <property type="entry name" value="M3A_TOP"/>
    <property type="match status" value="1"/>
</dbReference>
<dbReference type="Gene3D" id="1.20.1050.40">
    <property type="entry name" value="Endopeptidase. Chain P, domain 1"/>
    <property type="match status" value="1"/>
</dbReference>
<organism evidence="9 10">
    <name type="scientific">Phialemonium atrogriseum</name>
    <dbReference type="NCBI Taxonomy" id="1093897"/>
    <lineage>
        <taxon>Eukaryota</taxon>
        <taxon>Fungi</taxon>
        <taxon>Dikarya</taxon>
        <taxon>Ascomycota</taxon>
        <taxon>Pezizomycotina</taxon>
        <taxon>Sordariomycetes</taxon>
        <taxon>Sordariomycetidae</taxon>
        <taxon>Cephalothecales</taxon>
        <taxon>Cephalothecaceae</taxon>
        <taxon>Phialemonium</taxon>
    </lineage>
</organism>
<dbReference type="GO" id="GO:0046872">
    <property type="term" value="F:metal ion binding"/>
    <property type="evidence" value="ECO:0007669"/>
    <property type="project" value="UniProtKB-UniRule"/>
</dbReference>
<dbReference type="SUPFAM" id="SSF55486">
    <property type="entry name" value="Metalloproteases ('zincins'), catalytic domain"/>
    <property type="match status" value="1"/>
</dbReference>
<evidence type="ECO:0000259" key="8">
    <source>
        <dbReference type="Pfam" id="PF01432"/>
    </source>
</evidence>
<evidence type="ECO:0000256" key="6">
    <source>
        <dbReference type="ARBA" id="ARBA00023049"/>
    </source>
</evidence>
<proteinExistence type="inferred from homology"/>
<evidence type="ECO:0000313" key="9">
    <source>
        <dbReference type="EMBL" id="KAK1764528.1"/>
    </source>
</evidence>
<gene>
    <name evidence="9" type="ORF">QBC33DRAFT_201328</name>
</gene>
<keyword evidence="6 7" id="KW-0482">Metalloprotease</keyword>
<keyword evidence="4 7" id="KW-0378">Hydrolase</keyword>
<dbReference type="GO" id="GO:0006508">
    <property type="term" value="P:proteolysis"/>
    <property type="evidence" value="ECO:0007669"/>
    <property type="project" value="UniProtKB-KW"/>
</dbReference>
<comment type="cofactor">
    <cofactor evidence="7">
        <name>Zn(2+)</name>
        <dbReference type="ChEBI" id="CHEBI:29105"/>
    </cofactor>
    <text evidence="7">Binds 1 zinc ion.</text>
</comment>
<evidence type="ECO:0000256" key="2">
    <source>
        <dbReference type="ARBA" id="ARBA00022670"/>
    </source>
</evidence>
<dbReference type="EMBL" id="MU839020">
    <property type="protein sequence ID" value="KAK1764528.1"/>
    <property type="molecule type" value="Genomic_DNA"/>
</dbReference>
<comment type="similarity">
    <text evidence="1 7">Belongs to the peptidase M3 family.</text>
</comment>
<evidence type="ECO:0000256" key="4">
    <source>
        <dbReference type="ARBA" id="ARBA00022801"/>
    </source>
</evidence>
<dbReference type="InterPro" id="IPR001567">
    <property type="entry name" value="Pept_M3A_M3B_dom"/>
</dbReference>
<evidence type="ECO:0000256" key="7">
    <source>
        <dbReference type="RuleBase" id="RU003435"/>
    </source>
</evidence>
<evidence type="ECO:0000256" key="5">
    <source>
        <dbReference type="ARBA" id="ARBA00022833"/>
    </source>
</evidence>
<name>A0AAJ0BU36_9PEZI</name>
<dbReference type="Proteomes" id="UP001244011">
    <property type="component" value="Unassembled WGS sequence"/>
</dbReference>
<dbReference type="PANTHER" id="PTHR11804">
    <property type="entry name" value="PROTEASE M3 THIMET OLIGOPEPTIDASE-RELATED"/>
    <property type="match status" value="1"/>
</dbReference>
<evidence type="ECO:0000256" key="3">
    <source>
        <dbReference type="ARBA" id="ARBA00022723"/>
    </source>
</evidence>
<dbReference type="Pfam" id="PF01432">
    <property type="entry name" value="Peptidase_M3"/>
    <property type="match status" value="1"/>
</dbReference>
<dbReference type="RefSeq" id="XP_060280741.1">
    <property type="nucleotide sequence ID" value="XM_060422588.1"/>
</dbReference>
<feature type="domain" description="Peptidase M3A/M3B catalytic" evidence="8">
    <location>
        <begin position="246"/>
        <end position="707"/>
    </location>
</feature>
<dbReference type="InterPro" id="IPR045090">
    <property type="entry name" value="Pept_M3A_M3B"/>
</dbReference>
<keyword evidence="5 7" id="KW-0862">Zinc</keyword>
<dbReference type="GeneID" id="85305775"/>
<dbReference type="AlphaFoldDB" id="A0AAJ0BU36"/>
<protein>
    <recommendedName>
        <fullName evidence="8">Peptidase M3A/M3B catalytic domain-containing protein</fullName>
    </recommendedName>
</protein>
<keyword evidence="2 7" id="KW-0645">Protease</keyword>
<dbReference type="Gene3D" id="3.40.390.10">
    <property type="entry name" value="Collagenase (Catalytic Domain)"/>
    <property type="match status" value="1"/>
</dbReference>
<dbReference type="GO" id="GO:0005758">
    <property type="term" value="C:mitochondrial intermembrane space"/>
    <property type="evidence" value="ECO:0007669"/>
    <property type="project" value="TreeGrafter"/>
</dbReference>
<dbReference type="GO" id="GO:0006518">
    <property type="term" value="P:peptide metabolic process"/>
    <property type="evidence" value="ECO:0007669"/>
    <property type="project" value="TreeGrafter"/>
</dbReference>
<dbReference type="PANTHER" id="PTHR11804:SF84">
    <property type="entry name" value="SACCHAROLYSIN"/>
    <property type="match status" value="1"/>
</dbReference>
<keyword evidence="3 7" id="KW-0479">Metal-binding</keyword>